<gene>
    <name evidence="2" type="ORF">LCGC14_1347020</name>
</gene>
<organism evidence="2">
    <name type="scientific">marine sediment metagenome</name>
    <dbReference type="NCBI Taxonomy" id="412755"/>
    <lineage>
        <taxon>unclassified sequences</taxon>
        <taxon>metagenomes</taxon>
        <taxon>ecological metagenomes</taxon>
    </lineage>
</organism>
<feature type="transmembrane region" description="Helical" evidence="1">
    <location>
        <begin position="111"/>
        <end position="127"/>
    </location>
</feature>
<evidence type="ECO:0000256" key="1">
    <source>
        <dbReference type="SAM" id="Phobius"/>
    </source>
</evidence>
<keyword evidence="1" id="KW-0812">Transmembrane</keyword>
<sequence>MFDEWQEVSRAYDDDPRGSDVGYSKDELIRIEYREKLDRLSNTVSHFYNADFEPYSDEFVKMTEETSELIDYGNFIDAELKLKELNKYLSEHLALKNERIIYDISYDQEKNIWAIIFAALLFIAVYIRHISNIKRLFQGEENKIGKRKQ</sequence>
<comment type="caution">
    <text evidence="2">The sequence shown here is derived from an EMBL/GenBank/DDBJ whole genome shotgun (WGS) entry which is preliminary data.</text>
</comment>
<keyword evidence="1" id="KW-0472">Membrane</keyword>
<evidence type="ECO:0000313" key="2">
    <source>
        <dbReference type="EMBL" id="KKM79732.1"/>
    </source>
</evidence>
<reference evidence="2" key="1">
    <citation type="journal article" date="2015" name="Nature">
        <title>Complex archaea that bridge the gap between prokaryotes and eukaryotes.</title>
        <authorList>
            <person name="Spang A."/>
            <person name="Saw J.H."/>
            <person name="Jorgensen S.L."/>
            <person name="Zaremba-Niedzwiedzka K."/>
            <person name="Martijn J."/>
            <person name="Lind A.E."/>
            <person name="van Eijk R."/>
            <person name="Schleper C."/>
            <person name="Guy L."/>
            <person name="Ettema T.J."/>
        </authorList>
    </citation>
    <scope>NUCLEOTIDE SEQUENCE</scope>
</reference>
<dbReference type="AlphaFoldDB" id="A0A0F9NE94"/>
<accession>A0A0F9NE94</accession>
<protein>
    <submittedName>
        <fullName evidence="2">Uncharacterized protein</fullName>
    </submittedName>
</protein>
<name>A0A0F9NE94_9ZZZZ</name>
<dbReference type="EMBL" id="LAZR01008295">
    <property type="protein sequence ID" value="KKM79732.1"/>
    <property type="molecule type" value="Genomic_DNA"/>
</dbReference>
<proteinExistence type="predicted"/>
<keyword evidence="1" id="KW-1133">Transmembrane helix</keyword>